<dbReference type="GO" id="GO:0005886">
    <property type="term" value="C:plasma membrane"/>
    <property type="evidence" value="ECO:0007669"/>
    <property type="project" value="UniProtKB-SubCell"/>
</dbReference>
<dbReference type="EMBL" id="FOBL01000003">
    <property type="protein sequence ID" value="SEL52556.1"/>
    <property type="molecule type" value="Genomic_DNA"/>
</dbReference>
<name>A0A1H7QX53_9LACT</name>
<evidence type="ECO:0000313" key="10">
    <source>
        <dbReference type="Proteomes" id="UP000321425"/>
    </source>
</evidence>
<keyword evidence="4 6" id="KW-1133">Transmembrane helix</keyword>
<organism evidence="8 9">
    <name type="scientific">Alkalibacterium putridalgicola</name>
    <dbReference type="NCBI Taxonomy" id="426703"/>
    <lineage>
        <taxon>Bacteria</taxon>
        <taxon>Bacillati</taxon>
        <taxon>Bacillota</taxon>
        <taxon>Bacilli</taxon>
        <taxon>Lactobacillales</taxon>
        <taxon>Carnobacteriaceae</taxon>
        <taxon>Alkalibacterium</taxon>
    </lineage>
</organism>
<feature type="transmembrane region" description="Helical" evidence="6">
    <location>
        <begin position="216"/>
        <end position="241"/>
    </location>
</feature>
<feature type="transmembrane region" description="Helical" evidence="6">
    <location>
        <begin position="140"/>
        <end position="163"/>
    </location>
</feature>
<keyword evidence="3 6" id="KW-0812">Transmembrane</keyword>
<proteinExistence type="predicted"/>
<feature type="transmembrane region" description="Helical" evidence="6">
    <location>
        <begin position="183"/>
        <end position="204"/>
    </location>
</feature>
<comment type="subcellular location">
    <subcellularLocation>
        <location evidence="1">Cell membrane</location>
        <topology evidence="1">Multi-pass membrane protein</topology>
    </subcellularLocation>
</comment>
<dbReference type="PANTHER" id="PTHR30213">
    <property type="entry name" value="INNER MEMBRANE PROTEIN YHJD"/>
    <property type="match status" value="1"/>
</dbReference>
<evidence type="ECO:0000256" key="1">
    <source>
        <dbReference type="ARBA" id="ARBA00004651"/>
    </source>
</evidence>
<dbReference type="STRING" id="426703.SAMN04488100_10322"/>
<dbReference type="InterPro" id="IPR017039">
    <property type="entry name" value="Virul_fac_BrkB"/>
</dbReference>
<evidence type="ECO:0000256" key="5">
    <source>
        <dbReference type="ARBA" id="ARBA00023136"/>
    </source>
</evidence>
<keyword evidence="10" id="KW-1185">Reference proteome</keyword>
<keyword evidence="5 6" id="KW-0472">Membrane</keyword>
<dbReference type="EMBL" id="BJUX01000009">
    <property type="protein sequence ID" value="GEK88987.1"/>
    <property type="molecule type" value="Genomic_DNA"/>
</dbReference>
<reference evidence="7 10" key="2">
    <citation type="submission" date="2019-07" db="EMBL/GenBank/DDBJ databases">
        <title>Whole genome shotgun sequence of Alkalibacterium putridalgicola NBRC 103243.</title>
        <authorList>
            <person name="Hosoyama A."/>
            <person name="Uohara A."/>
            <person name="Ohji S."/>
            <person name="Ichikawa N."/>
        </authorList>
    </citation>
    <scope>NUCLEOTIDE SEQUENCE [LARGE SCALE GENOMIC DNA]</scope>
    <source>
        <strain evidence="7 10">NBRC 103243</strain>
    </source>
</reference>
<gene>
    <name evidence="7" type="primary">rbn</name>
    <name evidence="7" type="ORF">APU01nite_10260</name>
    <name evidence="8" type="ORF">SAMN04488100_10322</name>
</gene>
<reference evidence="8 9" key="1">
    <citation type="submission" date="2016-10" db="EMBL/GenBank/DDBJ databases">
        <authorList>
            <person name="de Groot N.N."/>
        </authorList>
    </citation>
    <scope>NUCLEOTIDE SEQUENCE [LARGE SCALE GENOMIC DNA]</scope>
    <source>
        <strain evidence="8 9">DSM 19182</strain>
    </source>
</reference>
<evidence type="ECO:0000313" key="8">
    <source>
        <dbReference type="EMBL" id="SEL52556.1"/>
    </source>
</evidence>
<dbReference type="AlphaFoldDB" id="A0A1H7QX53"/>
<accession>A0A1H7QX53</accession>
<dbReference type="Pfam" id="PF03631">
    <property type="entry name" value="Virul_fac_BrkB"/>
    <property type="match status" value="1"/>
</dbReference>
<dbReference type="PANTHER" id="PTHR30213:SF0">
    <property type="entry name" value="UPF0761 MEMBRANE PROTEIN YIHY"/>
    <property type="match status" value="1"/>
</dbReference>
<feature type="transmembrane region" description="Helical" evidence="6">
    <location>
        <begin position="40"/>
        <end position="62"/>
    </location>
</feature>
<dbReference type="NCBIfam" id="TIGR00765">
    <property type="entry name" value="yihY_not_rbn"/>
    <property type="match status" value="1"/>
</dbReference>
<evidence type="ECO:0000256" key="6">
    <source>
        <dbReference type="SAM" id="Phobius"/>
    </source>
</evidence>
<protein>
    <submittedName>
        <fullName evidence="8">Membrane protein</fullName>
    </submittedName>
</protein>
<evidence type="ECO:0000313" key="7">
    <source>
        <dbReference type="EMBL" id="GEK88987.1"/>
    </source>
</evidence>
<dbReference type="Proteomes" id="UP000198548">
    <property type="component" value="Unassembled WGS sequence"/>
</dbReference>
<evidence type="ECO:0000256" key="4">
    <source>
        <dbReference type="ARBA" id="ARBA00022989"/>
    </source>
</evidence>
<feature type="transmembrane region" description="Helical" evidence="6">
    <location>
        <begin position="253"/>
        <end position="277"/>
    </location>
</feature>
<evidence type="ECO:0000256" key="3">
    <source>
        <dbReference type="ARBA" id="ARBA00022692"/>
    </source>
</evidence>
<evidence type="ECO:0000256" key="2">
    <source>
        <dbReference type="ARBA" id="ARBA00022475"/>
    </source>
</evidence>
<keyword evidence="2" id="KW-1003">Cell membrane</keyword>
<dbReference type="RefSeq" id="WP_246119103.1">
    <property type="nucleotide sequence ID" value="NZ_BJUX01000009.1"/>
</dbReference>
<dbReference type="Proteomes" id="UP000321425">
    <property type="component" value="Unassembled WGS sequence"/>
</dbReference>
<sequence length="348" mass="39384">MDKVEQVEDKIPRKDKLVRFIKIAQSNWQRATVNQSAAEMAYFLLLSLFPLLLVLANIIPLLPIDPGEVLNMTSDFVPQDIYNVIEPIIRNYLESGSGGAISFGLLAALWSASRVISILRRVLDEVYGSVPTSNFIIGRIVSLITMIGIVLVIGAVIFAFVFGEQILMFIKETIGMTIPFIQQFLLLRWVILVVILFLVFLIVYRVVPNHHLNMKYSYQGAIFATIGWVLLTQGFSVYLSFAGGDAVANATFGAFIALMIFLYLSSLILLLGALINAMIFEWQNYMSVPEYEAKKRNEKRLQDSDWTGYPSEAETTLLKRKLYKVGKLKEGEVKEFEKKNPYINDNEE</sequence>
<evidence type="ECO:0000313" key="9">
    <source>
        <dbReference type="Proteomes" id="UP000198548"/>
    </source>
</evidence>
<feature type="transmembrane region" description="Helical" evidence="6">
    <location>
        <begin position="100"/>
        <end position="119"/>
    </location>
</feature>